<proteinExistence type="predicted"/>
<dbReference type="AlphaFoldDB" id="A0A7K1FI26"/>
<organism evidence="1 2">
    <name type="scientific">Nakamurella alba</name>
    <dbReference type="NCBI Taxonomy" id="2665158"/>
    <lineage>
        <taxon>Bacteria</taxon>
        <taxon>Bacillati</taxon>
        <taxon>Actinomycetota</taxon>
        <taxon>Actinomycetes</taxon>
        <taxon>Nakamurellales</taxon>
        <taxon>Nakamurellaceae</taxon>
        <taxon>Nakamurella</taxon>
    </lineage>
</organism>
<dbReference type="RefSeq" id="WP_154766908.1">
    <property type="nucleotide sequence ID" value="NZ_WLYK01000001.1"/>
</dbReference>
<evidence type="ECO:0000313" key="1">
    <source>
        <dbReference type="EMBL" id="MTD12933.1"/>
    </source>
</evidence>
<dbReference type="Proteomes" id="UP000460221">
    <property type="component" value="Unassembled WGS sequence"/>
</dbReference>
<comment type="caution">
    <text evidence="1">The sequence shown here is derived from an EMBL/GenBank/DDBJ whole genome shotgun (WGS) entry which is preliminary data.</text>
</comment>
<accession>A0A7K1FI26</accession>
<evidence type="ECO:0008006" key="3">
    <source>
        <dbReference type="Google" id="ProtNLM"/>
    </source>
</evidence>
<dbReference type="EMBL" id="WLYK01000001">
    <property type="protein sequence ID" value="MTD12933.1"/>
    <property type="molecule type" value="Genomic_DNA"/>
</dbReference>
<protein>
    <recommendedName>
        <fullName evidence="3">Heavy metal transporter</fullName>
    </recommendedName>
</protein>
<sequence length="333" mass="33360">MRRSVVWLVAALVVTLVAAAVVWVVIFVRGPQGTSSAECSVPAVPGPDVTVVVEGPQTTGAGAAGQAELGASATASTEIVTAPAVSLTAVQLQHASTINAIGLSRELPERARIIAVATAWQESGLRNLPGGDRDSVGLFQQRPSQGWGTVAQVGDPVYASNAFYDALEQVDGWESMSLTAAAQAVQYSGYPDAYAKWEPTATTLVRELSGAADLALSCRAGAQGPSPVTATRTAVSGAAEANAALGLLLADAQAELGGLTVVSATGGAAVLSAQVPGLSDTDAARALAGWLVAHAAGDGVADVTVAARRWTTAGWAATDAPAAPGRVSLTLTG</sequence>
<keyword evidence="2" id="KW-1185">Reference proteome</keyword>
<reference evidence="1 2" key="1">
    <citation type="submission" date="2019-11" db="EMBL/GenBank/DDBJ databases">
        <authorList>
            <person name="Jiang L.-Q."/>
        </authorList>
    </citation>
    <scope>NUCLEOTIDE SEQUENCE [LARGE SCALE GENOMIC DNA]</scope>
    <source>
        <strain evidence="1 2">YIM 132087</strain>
    </source>
</reference>
<name>A0A7K1FI26_9ACTN</name>
<evidence type="ECO:0000313" key="2">
    <source>
        <dbReference type="Proteomes" id="UP000460221"/>
    </source>
</evidence>
<gene>
    <name evidence="1" type="ORF">GIS00_03105</name>
</gene>